<dbReference type="RefSeq" id="WP_134843053.1">
    <property type="nucleotide sequence ID" value="NZ_SGVY01000010.1"/>
</dbReference>
<dbReference type="GeneID" id="302994731"/>
<dbReference type="AlphaFoldDB" id="A0A4Y8VQB4"/>
<protein>
    <submittedName>
        <fullName evidence="1">Uncharacterized protein</fullName>
    </submittedName>
</protein>
<dbReference type="EMBL" id="SGVY01000010">
    <property type="protein sequence ID" value="TFH82772.1"/>
    <property type="molecule type" value="Genomic_DNA"/>
</dbReference>
<keyword evidence="2" id="KW-1185">Reference proteome</keyword>
<reference evidence="1 2" key="1">
    <citation type="submission" date="2019-02" db="EMBL/GenBank/DDBJ databases">
        <title>Draft Genome Sequence of the Prevotella sp. BCRC 81118, Isolated from Human Feces.</title>
        <authorList>
            <person name="Huang C.-H."/>
        </authorList>
    </citation>
    <scope>NUCLEOTIDE SEQUENCE [LARGE SCALE GENOMIC DNA]</scope>
    <source>
        <strain evidence="1 2">BCRC 81118</strain>
    </source>
</reference>
<evidence type="ECO:0000313" key="1">
    <source>
        <dbReference type="EMBL" id="TFH82772.1"/>
    </source>
</evidence>
<name>A0A4Y8VQB4_9BACT</name>
<organism evidence="1 2">
    <name type="scientific">Segatella hominis</name>
    <dbReference type="NCBI Taxonomy" id="2518605"/>
    <lineage>
        <taxon>Bacteria</taxon>
        <taxon>Pseudomonadati</taxon>
        <taxon>Bacteroidota</taxon>
        <taxon>Bacteroidia</taxon>
        <taxon>Bacteroidales</taxon>
        <taxon>Prevotellaceae</taxon>
        <taxon>Segatella</taxon>
    </lineage>
</organism>
<dbReference type="OrthoDB" id="962841at2"/>
<evidence type="ECO:0000313" key="2">
    <source>
        <dbReference type="Proteomes" id="UP000297872"/>
    </source>
</evidence>
<sequence length="151" mass="17078">MNYDDFLAAEKGKAYTKCIGIDTGVNTGIAIWNKVKKKFDLVSKVMIHQALEIVADQARRDHVCVFVEDARQRKWYNDAGKSRDKLQGAGSIKRDCKIWEDFLRDKGIPFKLIAPKNNTTKLSAPAFKSITGYTGRTCEHSRDAAMMVYGR</sequence>
<proteinExistence type="predicted"/>
<accession>A0A4Y8VQB4</accession>
<gene>
    <name evidence="1" type="ORF">EXN75_05400</name>
</gene>
<comment type="caution">
    <text evidence="1">The sequence shown here is derived from an EMBL/GenBank/DDBJ whole genome shotgun (WGS) entry which is preliminary data.</text>
</comment>
<dbReference type="Proteomes" id="UP000297872">
    <property type="component" value="Unassembled WGS sequence"/>
</dbReference>